<accession>A0ABN7T3H6</accession>
<evidence type="ECO:0000256" key="6">
    <source>
        <dbReference type="ARBA" id="ARBA00022737"/>
    </source>
</evidence>
<keyword evidence="6" id="KW-0677">Repeat</keyword>
<reference evidence="11 12" key="1">
    <citation type="submission" date="2021-04" db="EMBL/GenBank/DDBJ databases">
        <authorList>
            <person name="Bliznina A."/>
        </authorList>
    </citation>
    <scope>NUCLEOTIDE SEQUENCE [LARGE SCALE GENOMIC DNA]</scope>
</reference>
<dbReference type="InterPro" id="IPR040122">
    <property type="entry name" value="Importin_beta"/>
</dbReference>
<evidence type="ECO:0000256" key="9">
    <source>
        <dbReference type="PROSITE-ProRule" id="PRU00103"/>
    </source>
</evidence>
<evidence type="ECO:0000256" key="5">
    <source>
        <dbReference type="ARBA" id="ARBA00022563"/>
    </source>
</evidence>
<dbReference type="InterPro" id="IPR034085">
    <property type="entry name" value="TOG"/>
</dbReference>
<dbReference type="Pfam" id="PF00763">
    <property type="entry name" value="THF_DHG_CYH"/>
    <property type="match status" value="1"/>
</dbReference>
<dbReference type="InterPro" id="IPR000672">
    <property type="entry name" value="THF_DH/CycHdrlase"/>
</dbReference>
<evidence type="ECO:0000256" key="7">
    <source>
        <dbReference type="ARBA" id="ARBA00022927"/>
    </source>
</evidence>
<dbReference type="PRINTS" id="PR00085">
    <property type="entry name" value="THFDHDRGNASE"/>
</dbReference>
<keyword evidence="7" id="KW-0653">Protein transport</keyword>
<evidence type="ECO:0000256" key="4">
    <source>
        <dbReference type="ARBA" id="ARBA00022490"/>
    </source>
</evidence>
<dbReference type="PROSITE" id="PS50166">
    <property type="entry name" value="IMPORTIN_B_NT"/>
    <property type="match status" value="1"/>
</dbReference>
<dbReference type="Pfam" id="PF13513">
    <property type="entry name" value="HEAT_EZ"/>
    <property type="match status" value="1"/>
</dbReference>
<dbReference type="Proteomes" id="UP001158576">
    <property type="component" value="Chromosome 2"/>
</dbReference>
<dbReference type="InterPro" id="IPR011989">
    <property type="entry name" value="ARM-like"/>
</dbReference>
<dbReference type="InterPro" id="IPR020631">
    <property type="entry name" value="THF_DH/CycHdrlase_NAD-bd_dom"/>
</dbReference>
<dbReference type="EMBL" id="OU015567">
    <property type="protein sequence ID" value="CAG5112355.1"/>
    <property type="molecule type" value="Genomic_DNA"/>
</dbReference>
<dbReference type="Pfam" id="PF18829">
    <property type="entry name" value="Importin_rep_6"/>
    <property type="match status" value="1"/>
</dbReference>
<dbReference type="PANTHER" id="PTHR10527">
    <property type="entry name" value="IMPORTIN BETA"/>
    <property type="match status" value="1"/>
</dbReference>
<dbReference type="SUPFAM" id="SSF51735">
    <property type="entry name" value="NAD(P)-binding Rossmann-fold domains"/>
    <property type="match status" value="1"/>
</dbReference>
<keyword evidence="8" id="KW-0539">Nucleus</keyword>
<dbReference type="InterPro" id="IPR001494">
    <property type="entry name" value="Importin-beta_N"/>
</dbReference>
<dbReference type="SUPFAM" id="SSF48371">
    <property type="entry name" value="ARM repeat"/>
    <property type="match status" value="2"/>
</dbReference>
<sequence length="1417" mass="156545">MSQGFYELLAALSSEDNGIRSQAEEKYASISGEQKLQVLLPAIADSGLGDTARLLASVLLRRTITVQWEDCWQPLSANETSNVKSNLLQVLHNLVFGNVPMNVIVTRKLVDAVAELARRLIEDAAELNSPEHVWPEILQFLFQCAQSENVEVALNLILNCPSIFGPDLEKYSDVLRELLLQSMMDDKPLERRGLAVKVVCNIVLEDPDSKIVKSLQSILPQIITTVGQYSVQCENPDVLTAIVELQEALPKFMKPATVELLQIAIQIAENRDVNEDIRTMAVESCVTLGESLPGQIRKKAPQAIDKLCLVCLQMMMEIDEDPEWADQTVPEDDDEDLPNVTVVGESSLDRIARSLGGNTVLKCIAPQIAELLKPEKVWQEKRAALLALSAIAEGTAKSIKSILPDLVPAMLPYLQDKHARVRHAACNCVGQLSTDLSPEMQKMFHSEILQNLVPVLDDPCTRVRTHAGAALVNFIDDAPKSVLMPYLEPLSQKLATVLEQHLQSTGPFMVLEQLCTTVAAVADKVEKDFASQYNLFMPNLMSLLNATENAKCPENEGDPDLRLLRGKTIECVSLIGLAVGKEHFLKDGHGIMQQLVNTQQDINKWADDDPQISYMISAWARLCQILGDEFHQYLPLVMGPLMKAARFQPQVQLVDPDEEEKEDDDNWEFVNIGGGQSFGIATAGLEEKATACSMLVCYAKELGGKFGNYVEEVAQLMIPMLKFYFHDAVRCSAAQAISPLINVTAESKGLEAANELWKHAFKEILGALESEPESEIVGFLFGAISDVSEILGKNFLGSEENIAKVFELVGTRLSEHIERSNNRIKARTDEDYDEEVEEDLQVEDEEDGFVLNKISDVFHSSFGLMGGSLLPFFEKSMKEQMIELIKPQRVWSDRQWGLCLWDDIIEFCGEDSWQYSELYIQALARGINDQQPEVRQAASYGVGILGKCGPQAAQQMLAPFVEQLAKVIEGPLGRGGDNPEQTEATENAISAVAKILQHRPNCASLEDWLERFLTWLPVNEDTEESVNTYSFLANLLEYGNESAHAHTNRIIFLLAEALTSGGLDEDEEARERVTRICASVKDGNRELWNAVLGQVGQVKKNMACQFFRGKYLADRMLNNIKQEVYKRQVRPKLLAVLVGDDPASQVYLRHKENACNYVGIASEIIRVPETHSTAMVSEILVDAGEREDVDGILLQLPVPDHLDERFLCNLIPPTKDVDAHNAASIGNLVYGRGIFVPPTASAVAHCIQENGIDTFGKRVLVVGRSRHCGLPITLIMQGFRTHPELPDVGEATVTMAHRHTSESDLVNIASNSDIIISAAGVPGLIRPQMIKDGAILIDIGFSRKISGSTVGKVRLMGDIHPDCRARASFITPVPGGIGPLTVAHLVRNTLNAHLHANGLPRASLASLCRPEFEDELE</sequence>
<dbReference type="PROSITE" id="PS50077">
    <property type="entry name" value="HEAT_REPEAT"/>
    <property type="match status" value="1"/>
</dbReference>
<proteinExistence type="inferred from homology"/>
<dbReference type="InterPro" id="IPR046346">
    <property type="entry name" value="Aminoacid_DH-like_N_sf"/>
</dbReference>
<dbReference type="InterPro" id="IPR041389">
    <property type="entry name" value="Importin_rep_6"/>
</dbReference>
<evidence type="ECO:0000256" key="8">
    <source>
        <dbReference type="ARBA" id="ARBA00023242"/>
    </source>
</evidence>
<dbReference type="InterPro" id="IPR021133">
    <property type="entry name" value="HEAT_type_2"/>
</dbReference>
<dbReference type="Pfam" id="PF25780">
    <property type="entry name" value="TPR_IPO5"/>
    <property type="match status" value="1"/>
</dbReference>
<evidence type="ECO:0000256" key="3">
    <source>
        <dbReference type="ARBA" id="ARBA00022448"/>
    </source>
</evidence>
<dbReference type="SUPFAM" id="SSF53223">
    <property type="entry name" value="Aminoacid dehydrogenase-like, N-terminal domain"/>
    <property type="match status" value="1"/>
</dbReference>
<dbReference type="Gene3D" id="3.40.50.10860">
    <property type="entry name" value="Leucine Dehydrogenase, chain A, domain 1"/>
    <property type="match status" value="1"/>
</dbReference>
<evidence type="ECO:0000256" key="2">
    <source>
        <dbReference type="ARBA" id="ARBA00004496"/>
    </source>
</evidence>
<keyword evidence="5" id="KW-0554">One-carbon metabolism</keyword>
<dbReference type="Gene3D" id="3.40.50.720">
    <property type="entry name" value="NAD(P)-binding Rossmann-like Domain"/>
    <property type="match status" value="1"/>
</dbReference>
<protein>
    <submittedName>
        <fullName evidence="11">Oidioi.mRNA.OKI2018_I69.chr2.g6578.t1.cds</fullName>
    </submittedName>
</protein>
<dbReference type="InterPro" id="IPR036291">
    <property type="entry name" value="NAD(P)-bd_dom_sf"/>
</dbReference>
<feature type="repeat" description="HEAT" evidence="9">
    <location>
        <begin position="406"/>
        <end position="442"/>
    </location>
</feature>
<dbReference type="HAMAP" id="MF_01576">
    <property type="entry name" value="THF_DHG_CYH"/>
    <property type="match status" value="1"/>
</dbReference>
<dbReference type="Pfam" id="PF02882">
    <property type="entry name" value="THF_DHG_CYH_C"/>
    <property type="match status" value="1"/>
</dbReference>
<dbReference type="SMART" id="SM01349">
    <property type="entry name" value="TOG"/>
    <property type="match status" value="1"/>
</dbReference>
<evidence type="ECO:0000313" key="12">
    <source>
        <dbReference type="Proteomes" id="UP001158576"/>
    </source>
</evidence>
<feature type="domain" description="Importin N-terminal" evidence="10">
    <location>
        <begin position="39"/>
        <end position="93"/>
    </location>
</feature>
<keyword evidence="4" id="KW-0963">Cytoplasm</keyword>
<evidence type="ECO:0000313" key="11">
    <source>
        <dbReference type="EMBL" id="CAG5112355.1"/>
    </source>
</evidence>
<dbReference type="Gene3D" id="1.25.10.10">
    <property type="entry name" value="Leucine-rich Repeat Variant"/>
    <property type="match status" value="1"/>
</dbReference>
<dbReference type="Pfam" id="PF18808">
    <property type="entry name" value="Importin_rep_4"/>
    <property type="match status" value="1"/>
</dbReference>
<gene>
    <name evidence="11" type="ORF">OKIOD_LOCUS15343</name>
</gene>
<dbReference type="InterPro" id="IPR016024">
    <property type="entry name" value="ARM-type_fold"/>
</dbReference>
<keyword evidence="12" id="KW-1185">Reference proteome</keyword>
<keyword evidence="3" id="KW-0813">Transport</keyword>
<dbReference type="CDD" id="cd01080">
    <property type="entry name" value="NAD_bind_m-THF_DH_Cyclohyd"/>
    <property type="match status" value="1"/>
</dbReference>
<organism evidence="11 12">
    <name type="scientific">Oikopleura dioica</name>
    <name type="common">Tunicate</name>
    <dbReference type="NCBI Taxonomy" id="34765"/>
    <lineage>
        <taxon>Eukaryota</taxon>
        <taxon>Metazoa</taxon>
        <taxon>Chordata</taxon>
        <taxon>Tunicata</taxon>
        <taxon>Appendicularia</taxon>
        <taxon>Copelata</taxon>
        <taxon>Oikopleuridae</taxon>
        <taxon>Oikopleura</taxon>
    </lineage>
</organism>
<comment type="subcellular location">
    <subcellularLocation>
        <location evidence="2">Cytoplasm</location>
    </subcellularLocation>
    <subcellularLocation>
        <location evidence="1">Nucleus</location>
    </subcellularLocation>
</comment>
<evidence type="ECO:0000256" key="1">
    <source>
        <dbReference type="ARBA" id="ARBA00004123"/>
    </source>
</evidence>
<name>A0ABN7T3H6_OIKDI</name>
<dbReference type="InterPro" id="IPR041653">
    <property type="entry name" value="Importin_rep_4"/>
</dbReference>
<dbReference type="InterPro" id="IPR057672">
    <property type="entry name" value="TPR_IPO4/5"/>
</dbReference>
<dbReference type="InterPro" id="IPR020630">
    <property type="entry name" value="THF_DH/CycHdrlase_cat_dom"/>
</dbReference>
<evidence type="ECO:0000259" key="10">
    <source>
        <dbReference type="PROSITE" id="PS50166"/>
    </source>
</evidence>